<dbReference type="Proteomes" id="UP000694843">
    <property type="component" value="Unplaced"/>
</dbReference>
<feature type="region of interest" description="Disordered" evidence="1">
    <location>
        <begin position="290"/>
        <end position="309"/>
    </location>
</feature>
<reference evidence="3 4" key="1">
    <citation type="submission" date="2025-04" db="UniProtKB">
        <authorList>
            <consortium name="RefSeq"/>
        </authorList>
    </citation>
    <scope>IDENTIFICATION</scope>
    <source>
        <tissue evidence="3 4">Whole organism</tissue>
    </source>
</reference>
<protein>
    <submittedName>
        <fullName evidence="3 4">Uncharacterized protein LOC108669152</fullName>
    </submittedName>
</protein>
<proteinExistence type="predicted"/>
<dbReference type="AlphaFoldDB" id="A0A8B7NEA4"/>
<dbReference type="GeneID" id="108669152"/>
<accession>A0A8B7NEA4</accession>
<feature type="compositionally biased region" description="Low complexity" evidence="1">
    <location>
        <begin position="704"/>
        <end position="713"/>
    </location>
</feature>
<sequence length="898" mass="97381">MALLGPTVSNLKEISASTSTAAAMKSLLPSDLKKYVLASTSSLGGNSHALSHKPRAKGFYNNATRSSLKRLGSRPLLFDRDNFRGVSSAVKSRTDLAAQPGPVQDQVKRKRQRVKKRWKTGYKKKETISKELQTNVITSQKAVVSNCPTGKNTSTVVSNHLKEIARTSSYQTSRFTDTHLQAGASTYTCLSENSRPNLESIPSELGICISHDQNKLKFSQQIQAMFPKLNLPASASSIAKEETSAIPSIFECVCSQPSLIKTHLGPCKPQVSTHLENLVPVQLEVDIDTEPASPGSCTSRASYTSSSSSSCSKNFQVINLEENSVCSTRSQPNDELARVSNSVAGNCNRFLRQETAPEEAALADVTAEDSSSAAPSTCSPNPISQLPCRAQKRKRKWTKFLAKTKQLKLSPVNVTSVSSDGYEKVVERCTEPISVPHNESENVELLQMSELFQETSPGEICSHEPSYGSDPCIGCNASSGAVIPVSLPTQSSLSSSSSSYASASSSFHCSRKVPSSHSSSDSVSCPVRNLRSSVKAKEISLNSVISPTETTGNSSFRLHADSAVPADVNKSADSPNSEIVVKKIQSPSAYWDRRAVNTADDAAASFYSACGHMEEPEHAPSKHGPMTPETFDVLRRGCNSYLKKNVSFDSKLSRVRRKRVLRSDAASIDASAMTGEYVSCLSAGSFLDNVNFVTANSQINLSSSSCTYGTDSSGRNESGDKNLKESRKRRRRQRSPGSFSEAGTSGDRPKKKRNKSSLCKKSGASNGVPRHNVGNQELVDEASVKIAACVEKYSSMTPYVGSDLVPRENMAPHDNVDRDHNLLPLTQFNVFREESVYRNANEVPVSMKNFAPEGLSGLETADSNDEYDCYNLVEFAKCHKLLFSSSRFNISSGFNCSY</sequence>
<name>A0A8B7NEA4_HYAAZ</name>
<dbReference type="RefSeq" id="XP_018011938.1">
    <property type="nucleotide sequence ID" value="XM_018156449.2"/>
</dbReference>
<dbReference type="KEGG" id="hazt:108669152"/>
<evidence type="ECO:0000313" key="4">
    <source>
        <dbReference type="RefSeq" id="XP_018011939.1"/>
    </source>
</evidence>
<feature type="region of interest" description="Disordered" evidence="1">
    <location>
        <begin position="704"/>
        <end position="776"/>
    </location>
</feature>
<evidence type="ECO:0000313" key="3">
    <source>
        <dbReference type="RefSeq" id="XP_018011938.1"/>
    </source>
</evidence>
<organism evidence="2 4">
    <name type="scientific">Hyalella azteca</name>
    <name type="common">Amphipod</name>
    <dbReference type="NCBI Taxonomy" id="294128"/>
    <lineage>
        <taxon>Eukaryota</taxon>
        <taxon>Metazoa</taxon>
        <taxon>Ecdysozoa</taxon>
        <taxon>Arthropoda</taxon>
        <taxon>Crustacea</taxon>
        <taxon>Multicrustacea</taxon>
        <taxon>Malacostraca</taxon>
        <taxon>Eumalacostraca</taxon>
        <taxon>Peracarida</taxon>
        <taxon>Amphipoda</taxon>
        <taxon>Senticaudata</taxon>
        <taxon>Talitrida</taxon>
        <taxon>Talitroidea</taxon>
        <taxon>Hyalellidae</taxon>
        <taxon>Hyalella</taxon>
    </lineage>
</organism>
<feature type="compositionally biased region" description="Low complexity" evidence="1">
    <location>
        <begin position="296"/>
        <end position="309"/>
    </location>
</feature>
<dbReference type="RefSeq" id="XP_018011939.1">
    <property type="nucleotide sequence ID" value="XM_018156450.2"/>
</dbReference>
<keyword evidence="2" id="KW-1185">Reference proteome</keyword>
<evidence type="ECO:0000256" key="1">
    <source>
        <dbReference type="SAM" id="MobiDB-lite"/>
    </source>
</evidence>
<evidence type="ECO:0000313" key="2">
    <source>
        <dbReference type="Proteomes" id="UP000694843"/>
    </source>
</evidence>
<feature type="region of interest" description="Disordered" evidence="1">
    <location>
        <begin position="91"/>
        <end position="115"/>
    </location>
</feature>
<evidence type="ECO:0000313" key="5">
    <source>
        <dbReference type="RefSeq" id="XP_018011940.1"/>
    </source>
</evidence>
<gene>
    <name evidence="3 4 5" type="primary">LOC108669152</name>
</gene>
<dbReference type="RefSeq" id="XP_018011940.1">
    <property type="nucleotide sequence ID" value="XM_018156451.2"/>
</dbReference>